<reference evidence="2 3" key="1">
    <citation type="submission" date="2018-02" db="EMBL/GenBank/DDBJ databases">
        <title>Genome sequence of the basidiomycete white-rot fungus Phlebia centrifuga.</title>
        <authorList>
            <person name="Granchi Z."/>
            <person name="Peng M."/>
            <person name="de Vries R.P."/>
            <person name="Hilden K."/>
            <person name="Makela M.R."/>
            <person name="Grigoriev I."/>
            <person name="Riley R."/>
        </authorList>
    </citation>
    <scope>NUCLEOTIDE SEQUENCE [LARGE SCALE GENOMIC DNA]</scope>
    <source>
        <strain evidence="2 3">FBCC195</strain>
    </source>
</reference>
<proteinExistence type="predicted"/>
<organism evidence="2 3">
    <name type="scientific">Hermanssonia centrifuga</name>
    <dbReference type="NCBI Taxonomy" id="98765"/>
    <lineage>
        <taxon>Eukaryota</taxon>
        <taxon>Fungi</taxon>
        <taxon>Dikarya</taxon>
        <taxon>Basidiomycota</taxon>
        <taxon>Agaricomycotina</taxon>
        <taxon>Agaricomycetes</taxon>
        <taxon>Polyporales</taxon>
        <taxon>Meruliaceae</taxon>
        <taxon>Hermanssonia</taxon>
    </lineage>
</organism>
<evidence type="ECO:0000256" key="1">
    <source>
        <dbReference type="SAM" id="MobiDB-lite"/>
    </source>
</evidence>
<evidence type="ECO:0000313" key="3">
    <source>
        <dbReference type="Proteomes" id="UP000186601"/>
    </source>
</evidence>
<dbReference type="EMBL" id="MLYV02001019">
    <property type="protein sequence ID" value="PSR74168.1"/>
    <property type="molecule type" value="Genomic_DNA"/>
</dbReference>
<gene>
    <name evidence="2" type="ORF">PHLCEN_2v10124</name>
</gene>
<name>A0A2R6NP12_9APHY</name>
<sequence length="148" mass="15633">MSSAAGSAGESGSSIAEASGSSGGSASASGAEAVAEEDKRLETLGADEGTGLLRGYLVTWVEDRRARCAREGGLMNVRVLRKRKLDRIHNQESVAVGVDHKEDETQAEAAADVEDESQATQTRLIDILGKIAPLRSRAYIHSLKLVLL</sequence>
<comment type="caution">
    <text evidence="2">The sequence shown here is derived from an EMBL/GenBank/DDBJ whole genome shotgun (WGS) entry which is preliminary data.</text>
</comment>
<dbReference type="AlphaFoldDB" id="A0A2R6NP12"/>
<accession>A0A2R6NP12</accession>
<feature type="compositionally biased region" description="Low complexity" evidence="1">
    <location>
        <begin position="1"/>
        <end position="33"/>
    </location>
</feature>
<evidence type="ECO:0000313" key="2">
    <source>
        <dbReference type="EMBL" id="PSR74168.1"/>
    </source>
</evidence>
<feature type="region of interest" description="Disordered" evidence="1">
    <location>
        <begin position="1"/>
        <end position="44"/>
    </location>
</feature>
<dbReference type="Proteomes" id="UP000186601">
    <property type="component" value="Unassembled WGS sequence"/>
</dbReference>
<keyword evidence="3" id="KW-1185">Reference proteome</keyword>
<protein>
    <submittedName>
        <fullName evidence="2">Uncharacterized protein</fullName>
    </submittedName>
</protein>